<gene>
    <name evidence="1" type="ORF">DSO57_1029445</name>
</gene>
<sequence length="849" mass="94432">MVVAAVAARLKSKLALPNRMGVGLNWRLFGQEGPKGGTSADINSPDTEVESVQMFGYKKRSKDAIQFIDKLRDTGASSQIDLPTVVLYGHQSAGKSRLVDSLAGIVLPRPDSTCIGCPIELRLCKGSDEWECGINLHFLYNSTGEKLARPRVVEFQTGIRDKSEAEAAIKRAQRTILSPTQDSDFTVTEAALQNDQMKLSKNTICIKITGSTTNLTFVDLPGLIGTNEEHSTAVLDVVRTYISNPRALLVATFSCSDAIDYQDMLLLAKEYDPQYERTIGVITNAESDTHNSWLQILTNRRIPLDMGYYIVMTPNENISLAEAQNEESAFFRDNTPWNSVSADVKACMGVCNLRKALSTQSVDFINDLLSSMRDKVEDLIDALEQELSKFPAPLSKNPKVELTSLVHSFTTSVKELIEIRNKDYHRIDSHFKAFHQHLADTHPKLILPNKGFVKRTSSVKHIRYETEEDLEFGLSKEQINEIMEQHKGREISRFIQGSALNEIIQACQVDWRKLALECLANVEKELKEVISAWIHDSFKRFRQLPRYIECKLLHLFSALSKATKERIQYTCDMELDFPVTWDDEILETFITSYRNSLAEPLSPWGGHPSIRFCCNSSLVCQGHFRCSGFGMCKGHQNCISSQPVDLSQGVSGFGTGGFQPTSAATGGFGSSATGFGGSGQVYGSSSNGNNSGNKGFQPTPAAATGGFGSAPPEATGFGACTAQNNTCQDAKGYENNKEKRSISNNQKSAFPSPTQDMFDPKARLVFEFSAAYHRLANLRFGDMIPMTIYHSFLLMFAKSLDAFLLDELRLLDDDDRILKILVEDPAIVTGRQECLDRLDRLWEIRRLLL</sequence>
<comment type="caution">
    <text evidence="1">The sequence shown here is derived from an EMBL/GenBank/DDBJ whole genome shotgun (WGS) entry which is preliminary data.</text>
</comment>
<dbReference type="EMBL" id="QTSX02006584">
    <property type="protein sequence ID" value="KAJ9052905.1"/>
    <property type="molecule type" value="Genomic_DNA"/>
</dbReference>
<organism evidence="1 2">
    <name type="scientific">Entomophthora muscae</name>
    <dbReference type="NCBI Taxonomy" id="34485"/>
    <lineage>
        <taxon>Eukaryota</taxon>
        <taxon>Fungi</taxon>
        <taxon>Fungi incertae sedis</taxon>
        <taxon>Zoopagomycota</taxon>
        <taxon>Entomophthoromycotina</taxon>
        <taxon>Entomophthoromycetes</taxon>
        <taxon>Entomophthorales</taxon>
        <taxon>Entomophthoraceae</taxon>
        <taxon>Entomophthora</taxon>
    </lineage>
</organism>
<proteinExistence type="predicted"/>
<dbReference type="Proteomes" id="UP001165960">
    <property type="component" value="Unassembled WGS sequence"/>
</dbReference>
<name>A0ACC2RS38_9FUNG</name>
<evidence type="ECO:0000313" key="1">
    <source>
        <dbReference type="EMBL" id="KAJ9052905.1"/>
    </source>
</evidence>
<accession>A0ACC2RS38</accession>
<protein>
    <submittedName>
        <fullName evidence="1">Uncharacterized protein</fullName>
    </submittedName>
</protein>
<evidence type="ECO:0000313" key="2">
    <source>
        <dbReference type="Proteomes" id="UP001165960"/>
    </source>
</evidence>
<keyword evidence="2" id="KW-1185">Reference proteome</keyword>
<reference evidence="1" key="1">
    <citation type="submission" date="2022-04" db="EMBL/GenBank/DDBJ databases">
        <title>Genome of the entomopathogenic fungus Entomophthora muscae.</title>
        <authorList>
            <person name="Elya C."/>
            <person name="Lovett B.R."/>
            <person name="Lee E."/>
            <person name="Macias A.M."/>
            <person name="Hajek A.E."/>
            <person name="De Bivort B.L."/>
            <person name="Kasson M.T."/>
            <person name="De Fine Licht H.H."/>
            <person name="Stajich J.E."/>
        </authorList>
    </citation>
    <scope>NUCLEOTIDE SEQUENCE</scope>
    <source>
        <strain evidence="1">Berkeley</strain>
    </source>
</reference>